<protein>
    <recommendedName>
        <fullName evidence="1">Aminotransferase class V domain-containing protein</fullName>
    </recommendedName>
</protein>
<dbReference type="Proteomes" id="UP000003763">
    <property type="component" value="Unassembled WGS sequence"/>
</dbReference>
<dbReference type="Gene3D" id="3.40.640.10">
    <property type="entry name" value="Type I PLP-dependent aspartate aminotransferase-like (Major domain)"/>
    <property type="match status" value="1"/>
</dbReference>
<dbReference type="AlphaFoldDB" id="G5HKE2"/>
<dbReference type="PATRIC" id="fig|742733.3.peg.3171"/>
<dbReference type="GO" id="GO:0003824">
    <property type="term" value="F:catalytic activity"/>
    <property type="evidence" value="ECO:0007669"/>
    <property type="project" value="UniProtKB-ARBA"/>
</dbReference>
<dbReference type="PANTHER" id="PTHR43586:SF4">
    <property type="entry name" value="ISOPENICILLIN N EPIMERASE"/>
    <property type="match status" value="1"/>
</dbReference>
<comment type="caution">
    <text evidence="2">The sequence shown here is derived from an EMBL/GenBank/DDBJ whole genome shotgun (WGS) entry which is preliminary data.</text>
</comment>
<dbReference type="EMBL" id="ADLJ01000024">
    <property type="protein sequence ID" value="EHE98242.1"/>
    <property type="molecule type" value="Genomic_DNA"/>
</dbReference>
<dbReference type="InterPro" id="IPR000192">
    <property type="entry name" value="Aminotrans_V_dom"/>
</dbReference>
<feature type="domain" description="Aminotransferase class V" evidence="1">
    <location>
        <begin position="2"/>
        <end position="370"/>
    </location>
</feature>
<dbReference type="RefSeq" id="WP_007863440.1">
    <property type="nucleotide sequence ID" value="NZ_JH376422.1"/>
</dbReference>
<dbReference type="HOGENOM" id="CLU_003433_2_4_9"/>
<proteinExistence type="predicted"/>
<name>G5HKE2_9FIRM</name>
<dbReference type="eggNOG" id="COG0520">
    <property type="taxonomic scope" value="Bacteria"/>
</dbReference>
<reference evidence="2 3" key="1">
    <citation type="submission" date="2011-08" db="EMBL/GenBank/DDBJ databases">
        <title>The Genome Sequence of Clostridium citroniae WAL-17108.</title>
        <authorList>
            <consortium name="The Broad Institute Genome Sequencing Platform"/>
            <person name="Earl A."/>
            <person name="Ward D."/>
            <person name="Feldgarden M."/>
            <person name="Gevers D."/>
            <person name="Finegold S.M."/>
            <person name="Summanen P.H."/>
            <person name="Molitoris D.R."/>
            <person name="Vaisanen M.L."/>
            <person name="Daigneault M."/>
            <person name="Allen-Vercoe E."/>
            <person name="Young S.K."/>
            <person name="Zeng Q."/>
            <person name="Gargeya S."/>
            <person name="Fitzgerald M."/>
            <person name="Haas B."/>
            <person name="Abouelleil A."/>
            <person name="Alvarado L."/>
            <person name="Arachchi H.M."/>
            <person name="Berlin A."/>
            <person name="Brown A."/>
            <person name="Chapman S.B."/>
            <person name="Chen Z."/>
            <person name="Dunbar C."/>
            <person name="Freedman E."/>
            <person name="Gearin G."/>
            <person name="Gellesch M."/>
            <person name="Goldberg J."/>
            <person name="Griggs A."/>
            <person name="Gujja S."/>
            <person name="Heiman D."/>
            <person name="Howarth C."/>
            <person name="Larson L."/>
            <person name="Lui A."/>
            <person name="MacDonald P.J.P."/>
            <person name="Montmayeur A."/>
            <person name="Murphy C."/>
            <person name="Neiman D."/>
            <person name="Pearson M."/>
            <person name="Priest M."/>
            <person name="Roberts A."/>
            <person name="Saif S."/>
            <person name="Shea T."/>
            <person name="Shenoy N."/>
            <person name="Sisk P."/>
            <person name="Stolte C."/>
            <person name="Sykes S."/>
            <person name="Wortman J."/>
            <person name="Nusbaum C."/>
            <person name="Birren B."/>
        </authorList>
    </citation>
    <scope>NUCLEOTIDE SEQUENCE [LARGE SCALE GENOMIC DNA]</scope>
    <source>
        <strain evidence="2 3">WAL-17108</strain>
    </source>
</reference>
<accession>G5HKE2</accession>
<evidence type="ECO:0000313" key="3">
    <source>
        <dbReference type="Proteomes" id="UP000003763"/>
    </source>
</evidence>
<gene>
    <name evidence="2" type="ORF">HMPREF9469_03054</name>
</gene>
<dbReference type="Pfam" id="PF00266">
    <property type="entry name" value="Aminotran_5"/>
    <property type="match status" value="1"/>
</dbReference>
<dbReference type="InterPro" id="IPR015421">
    <property type="entry name" value="PyrdxlP-dep_Trfase_major"/>
</dbReference>
<dbReference type="Gene3D" id="3.90.1150.10">
    <property type="entry name" value="Aspartate Aminotransferase, domain 1"/>
    <property type="match status" value="1"/>
</dbReference>
<organism evidence="2 3">
    <name type="scientific">[Clostridium] citroniae WAL-17108</name>
    <dbReference type="NCBI Taxonomy" id="742733"/>
    <lineage>
        <taxon>Bacteria</taxon>
        <taxon>Bacillati</taxon>
        <taxon>Bacillota</taxon>
        <taxon>Clostridia</taxon>
        <taxon>Lachnospirales</taxon>
        <taxon>Lachnospiraceae</taxon>
        <taxon>Enterocloster</taxon>
    </lineage>
</organism>
<dbReference type="InterPro" id="IPR015422">
    <property type="entry name" value="PyrdxlP-dep_Trfase_small"/>
</dbReference>
<dbReference type="SUPFAM" id="SSF53383">
    <property type="entry name" value="PLP-dependent transferases"/>
    <property type="match status" value="1"/>
</dbReference>
<evidence type="ECO:0000259" key="1">
    <source>
        <dbReference type="Pfam" id="PF00266"/>
    </source>
</evidence>
<evidence type="ECO:0000313" key="2">
    <source>
        <dbReference type="EMBL" id="EHE98242.1"/>
    </source>
</evidence>
<dbReference type="PANTHER" id="PTHR43586">
    <property type="entry name" value="CYSTEINE DESULFURASE"/>
    <property type="match status" value="1"/>
</dbReference>
<dbReference type="InterPro" id="IPR015424">
    <property type="entry name" value="PyrdxlP-dep_Trfase"/>
</dbReference>
<sequence length="378" mass="41621">MIYLDNAATTFPKPEAVYQAMDEENRHAAVNAGRGSYKAAKVAAELISDTKKRLAKLFNCDGLADIVFVPSVTHAINQVINGLDITTNTIIYLSPYEHNAVARTVENVRNNAGCTVMFLPIKEDTLEINVEETEYLFHKNPPNIVIMNVISNVTGYRLPVETVFKRAKQFGAITIADVAQASGLIDIDMNEFFADILCFAGHKTLYGPFGIGGFAISKQVELYPVFTGGTGSNSLNLSMPERGAERYEAASPNIVAIAGLNASLKILDQREHERKIRELTRYLIDKLEEIPSVILMGIIDADRCYGIVSFVVEGYDSNEVGSILDDEYDIAVRTGYHCAPFIHKYLDDVKYGGTVRIGVGMFNTESDIDKIADALQSL</sequence>